<dbReference type="Pfam" id="PF00534">
    <property type="entry name" value="Glycos_transf_1"/>
    <property type="match status" value="1"/>
</dbReference>
<dbReference type="HOGENOM" id="CLU_009583_18_4_5"/>
<proteinExistence type="inferred from homology"/>
<dbReference type="PANTHER" id="PTHR45825">
    <property type="entry name" value="GRANULE-BOUND STARCH SYNTHASE 1, CHLOROPLASTIC/AMYLOPLASTIC"/>
    <property type="match status" value="1"/>
</dbReference>
<dbReference type="GO" id="GO:0005978">
    <property type="term" value="P:glycogen biosynthetic process"/>
    <property type="evidence" value="ECO:0007669"/>
    <property type="project" value="UniProtKB-UniRule"/>
</dbReference>
<evidence type="ECO:0000256" key="1">
    <source>
        <dbReference type="ARBA" id="ARBA00001478"/>
    </source>
</evidence>
<evidence type="ECO:0000256" key="7">
    <source>
        <dbReference type="ARBA" id="ARBA00023056"/>
    </source>
</evidence>
<feature type="domain" description="Glycosyl transferase family 1" evidence="9">
    <location>
        <begin position="309"/>
        <end position="464"/>
    </location>
</feature>
<reference evidence="11 12" key="2">
    <citation type="journal article" date="2009" name="Appl. Environ. Microbiol.">
        <title>Rhizobium sp. strain NGR234 possesses a remarkable number of secretion systems.</title>
        <authorList>
            <person name="Schmeisser C."/>
            <person name="Liesegang H."/>
            <person name="Krysciak D."/>
            <person name="Bakkou N."/>
            <person name="Le Quere A."/>
            <person name="Wollherr A."/>
            <person name="Heinemeyer I."/>
            <person name="Morgenstern B."/>
            <person name="Pommerening-Roeser A."/>
            <person name="Flores M."/>
            <person name="Palacios R."/>
            <person name="Brenner S."/>
            <person name="Gottschalk G."/>
            <person name="Schmitz R.A."/>
            <person name="Broughton W.J."/>
            <person name="Perret X."/>
            <person name="Strittmatter A.W."/>
            <person name="Streit W.R."/>
        </authorList>
    </citation>
    <scope>NUCLEOTIDE SEQUENCE [LARGE SCALE GENOMIC DNA]</scope>
    <source>
        <strain evidence="12">NBRC 101917 / NGR234</strain>
    </source>
</reference>
<dbReference type="CDD" id="cd03791">
    <property type="entry name" value="GT5_Glycogen_synthase_DULL1-like"/>
    <property type="match status" value="1"/>
</dbReference>
<dbReference type="PATRIC" id="fig|394.7.peg.1499"/>
<keyword evidence="5 8" id="KW-0328">Glycosyltransferase</keyword>
<dbReference type="NCBIfam" id="TIGR02095">
    <property type="entry name" value="glgA"/>
    <property type="match status" value="1"/>
</dbReference>
<dbReference type="GO" id="GO:0005829">
    <property type="term" value="C:cytosol"/>
    <property type="evidence" value="ECO:0007669"/>
    <property type="project" value="TreeGrafter"/>
</dbReference>
<dbReference type="Proteomes" id="UP000001054">
    <property type="component" value="Plasmid pNGR234b"/>
</dbReference>
<comment type="similarity">
    <text evidence="4 8">Belongs to the glycosyltransferase 1 family. Bacterial/plant glycogen synthase subfamily.</text>
</comment>
<dbReference type="InterPro" id="IPR001296">
    <property type="entry name" value="Glyco_trans_1"/>
</dbReference>
<keyword evidence="6 8" id="KW-0808">Transferase</keyword>
<evidence type="ECO:0000259" key="9">
    <source>
        <dbReference type="Pfam" id="PF00534"/>
    </source>
</evidence>
<evidence type="ECO:0000256" key="6">
    <source>
        <dbReference type="ARBA" id="ARBA00022679"/>
    </source>
</evidence>
<dbReference type="AlphaFoldDB" id="C3KR43"/>
<dbReference type="InterPro" id="IPR013534">
    <property type="entry name" value="Starch_synth_cat_dom"/>
</dbReference>
<feature type="domain" description="Starch synthase catalytic" evidence="10">
    <location>
        <begin position="20"/>
        <end position="253"/>
    </location>
</feature>
<dbReference type="Pfam" id="PF08323">
    <property type="entry name" value="Glyco_transf_5"/>
    <property type="match status" value="1"/>
</dbReference>
<keyword evidence="11" id="KW-0614">Plasmid</keyword>
<evidence type="ECO:0000256" key="3">
    <source>
        <dbReference type="ARBA" id="ARBA00004964"/>
    </source>
</evidence>
<evidence type="ECO:0000313" key="11">
    <source>
        <dbReference type="EMBL" id="ACP22551.1"/>
    </source>
</evidence>
<accession>C3KR43</accession>
<protein>
    <recommendedName>
        <fullName evidence="8">Glycogen synthase</fullName>
        <ecNumber evidence="8">2.4.1.21</ecNumber>
    </recommendedName>
    <alternativeName>
        <fullName evidence="8">Starch [bacterial glycogen] synthase</fullName>
    </alternativeName>
</protein>
<dbReference type="CAZy" id="GT5">
    <property type="family name" value="Glycosyltransferase Family 5"/>
</dbReference>
<dbReference type="KEGG" id="rhi:NGR_b10980"/>
<dbReference type="UniPathway" id="UPA00164"/>
<evidence type="ECO:0000313" key="12">
    <source>
        <dbReference type="Proteomes" id="UP000001054"/>
    </source>
</evidence>
<comment type="pathway">
    <text evidence="3 8">Glycan biosynthesis; glycogen biosynthesis.</text>
</comment>
<dbReference type="GO" id="GO:0004373">
    <property type="term" value="F:alpha-1,4-glucan glucosyltransferase (UDP-glucose donor) activity"/>
    <property type="evidence" value="ECO:0007669"/>
    <property type="project" value="InterPro"/>
</dbReference>
<keyword evidence="7 8" id="KW-0320">Glycogen biosynthesis</keyword>
<evidence type="ECO:0000259" key="10">
    <source>
        <dbReference type="Pfam" id="PF08323"/>
    </source>
</evidence>
<evidence type="ECO:0000256" key="5">
    <source>
        <dbReference type="ARBA" id="ARBA00022676"/>
    </source>
</evidence>
<evidence type="ECO:0000256" key="4">
    <source>
        <dbReference type="ARBA" id="ARBA00010281"/>
    </source>
</evidence>
<dbReference type="Gene3D" id="3.40.50.2000">
    <property type="entry name" value="Glycogen Phosphorylase B"/>
    <property type="match status" value="2"/>
</dbReference>
<reference evidence="12" key="1">
    <citation type="journal article" date="2004" name="J. Bacteriol.">
        <title>An evolutionary hot spot: the pNGR234b replicon of Rhizobium sp. strain NGR234.</title>
        <authorList>
            <person name="Streit W.R."/>
            <person name="Schmitz R.A."/>
            <person name="Perret X."/>
            <person name="Staehelin C."/>
            <person name="Deakin W.J."/>
            <person name="Raasch C."/>
            <person name="Liesegang H."/>
            <person name="Broughton W.J."/>
        </authorList>
    </citation>
    <scope>NUCLEOTIDE SEQUENCE [LARGE SCALE GENOMIC DNA]</scope>
    <source>
        <strain evidence="12">NBRC 101917 / NGR234</strain>
    </source>
</reference>
<comment type="function">
    <text evidence="2 8">Synthesizes alpha-1,4-glucan chains using ADP-glucose.</text>
</comment>
<dbReference type="GO" id="GO:0009011">
    <property type="term" value="F:alpha-1,4-glucan glucosyltransferase (ADP-glucose donor) activity"/>
    <property type="evidence" value="ECO:0007669"/>
    <property type="project" value="UniProtKB-UniRule"/>
</dbReference>
<dbReference type="InterPro" id="IPR011835">
    <property type="entry name" value="GS/SS"/>
</dbReference>
<evidence type="ECO:0000256" key="2">
    <source>
        <dbReference type="ARBA" id="ARBA00002764"/>
    </source>
</evidence>
<comment type="catalytic activity">
    <reaction evidence="1 8">
        <text>[(1-&gt;4)-alpha-D-glucosyl](n) + ADP-alpha-D-glucose = [(1-&gt;4)-alpha-D-glucosyl](n+1) + ADP + H(+)</text>
        <dbReference type="Rhea" id="RHEA:18189"/>
        <dbReference type="Rhea" id="RHEA-COMP:9584"/>
        <dbReference type="Rhea" id="RHEA-COMP:9587"/>
        <dbReference type="ChEBI" id="CHEBI:15378"/>
        <dbReference type="ChEBI" id="CHEBI:15444"/>
        <dbReference type="ChEBI" id="CHEBI:57498"/>
        <dbReference type="ChEBI" id="CHEBI:456216"/>
        <dbReference type="EC" id="2.4.1.21"/>
    </reaction>
</comment>
<dbReference type="SUPFAM" id="SSF53756">
    <property type="entry name" value="UDP-Glycosyltransferase/glycogen phosphorylase"/>
    <property type="match status" value="1"/>
</dbReference>
<feature type="binding site" evidence="8">
    <location>
        <position position="33"/>
    </location>
    <ligand>
        <name>ADP-alpha-D-glucose</name>
        <dbReference type="ChEBI" id="CHEBI:57498"/>
    </ligand>
</feature>
<geneLocation type="plasmid" evidence="12">
    <name>sym pNGR234b</name>
</geneLocation>
<name>C3KR43_SINFN</name>
<keyword evidence="12" id="KW-1185">Reference proteome</keyword>
<dbReference type="PANTHER" id="PTHR45825:SF11">
    <property type="entry name" value="ALPHA AMYLASE DOMAIN-CONTAINING PROTEIN"/>
    <property type="match status" value="1"/>
</dbReference>
<evidence type="ECO:0000256" key="8">
    <source>
        <dbReference type="HAMAP-Rule" id="MF_00484"/>
    </source>
</evidence>
<dbReference type="EC" id="2.4.1.21" evidence="8"/>
<dbReference type="HAMAP" id="MF_00484">
    <property type="entry name" value="Glycogen_synth"/>
    <property type="match status" value="1"/>
</dbReference>
<gene>
    <name evidence="8" type="primary">glgA</name>
    <name evidence="11" type="ordered locus">NGR_b10980</name>
</gene>
<sequence>MGRRLAGSGQHKISGKQSMNVLSVTAEIFPLVKTGGLADVAGSLPKALKSHGIRMRTLVPGYRSVIESLDDATPVARYDSLFGETATLLAGRAAGLELFVLDAPGFFYRSGGPYTDEHGVDYPDNWKRFAAFCFVASQIAGGLVQHWRPDIIHAHDWHAALSLVYVKYKSEVEVPRVLTVHNMAFQGQFPAHLFSELGLPDEAYSIEGLEYYGDLGYLKGGLQAADAITVVSPTYARETMSPTFGMGLEGVMNARHDDVLGIVNGIDVDVWDPSADPYIEHRYSAKTPLRRLPNRQALLDLFGLPQTPGPVFASINRLTWQKGMDLLAAVVDEIVTMDGRLILHGNGDAEIEYAFLDAARRFPRHIAVRLGYEERVAHKIHAGADAMLVPSRFEPCGLTQLYALRYGCVPIVARTGGLSETIIDANVAALQAQAATGIQFSPVDAGGLRLALRRALKLYRHRRIWEGLQRQGMKTDSSWHRSAARYAELYGDLTATDMRLAG</sequence>
<dbReference type="NCBIfam" id="NF001899">
    <property type="entry name" value="PRK00654.1-2"/>
    <property type="match status" value="1"/>
</dbReference>
<dbReference type="OrthoDB" id="9808590at2"/>
<organism evidence="11 12">
    <name type="scientific">Sinorhizobium fredii (strain NBRC 101917 / NGR234)</name>
    <dbReference type="NCBI Taxonomy" id="394"/>
    <lineage>
        <taxon>Bacteria</taxon>
        <taxon>Pseudomonadati</taxon>
        <taxon>Pseudomonadota</taxon>
        <taxon>Alphaproteobacteria</taxon>
        <taxon>Hyphomicrobiales</taxon>
        <taxon>Rhizobiaceae</taxon>
        <taxon>Sinorhizobium/Ensifer group</taxon>
        <taxon>Sinorhizobium</taxon>
    </lineage>
</organism>
<dbReference type="EMBL" id="CP000874">
    <property type="protein sequence ID" value="ACP22551.1"/>
    <property type="molecule type" value="Genomic_DNA"/>
</dbReference>